<gene>
    <name evidence="1" type="primary">g9339</name>
    <name evidence="1" type="ORF">VP750_LOCUS8396</name>
</gene>
<evidence type="ECO:0000313" key="1">
    <source>
        <dbReference type="EMBL" id="CAL5226490.1"/>
    </source>
</evidence>
<name>A0ABP1G2T1_9CHLO</name>
<protein>
    <submittedName>
        <fullName evidence="1">G9339 protein</fullName>
    </submittedName>
</protein>
<comment type="caution">
    <text evidence="1">The sequence shown here is derived from an EMBL/GenBank/DDBJ whole genome shotgun (WGS) entry which is preliminary data.</text>
</comment>
<dbReference type="Proteomes" id="UP001497392">
    <property type="component" value="Unassembled WGS sequence"/>
</dbReference>
<accession>A0ABP1G2T1</accession>
<evidence type="ECO:0000313" key="2">
    <source>
        <dbReference type="Proteomes" id="UP001497392"/>
    </source>
</evidence>
<organism evidence="1 2">
    <name type="scientific">Coccomyxa viridis</name>
    <dbReference type="NCBI Taxonomy" id="1274662"/>
    <lineage>
        <taxon>Eukaryota</taxon>
        <taxon>Viridiplantae</taxon>
        <taxon>Chlorophyta</taxon>
        <taxon>core chlorophytes</taxon>
        <taxon>Trebouxiophyceae</taxon>
        <taxon>Trebouxiophyceae incertae sedis</taxon>
        <taxon>Coccomyxaceae</taxon>
        <taxon>Coccomyxa</taxon>
    </lineage>
</organism>
<proteinExistence type="predicted"/>
<dbReference type="EMBL" id="CAXHTA020000016">
    <property type="protein sequence ID" value="CAL5226490.1"/>
    <property type="molecule type" value="Genomic_DNA"/>
</dbReference>
<reference evidence="1 2" key="1">
    <citation type="submission" date="2024-06" db="EMBL/GenBank/DDBJ databases">
        <authorList>
            <person name="Kraege A."/>
            <person name="Thomma B."/>
        </authorList>
    </citation>
    <scope>NUCLEOTIDE SEQUENCE [LARGE SCALE GENOMIC DNA]</scope>
</reference>
<keyword evidence="2" id="KW-1185">Reference proteome</keyword>
<sequence>MSAELDKFITDLHDSLAKVLGEDTKHITQDDLGKEDSPTDDMLVVDLKDGHKRVVVDAEEAMALTRELEGVRGGRPIPFGVVGKAQDGSWWVLALVHDVDGKKEVTALCDTSVEGGFRHIAELADMRGNRRVVFDEVARTGALPLHTDAMSLMAIFGKDPDLERTGSLRWVQMTQDKLGTLFEKKERALCLPNALSLQDSLDRYAIQPFTPLSSLAEISKCRTNDPVIREVLERIARDTSYNGIVPWPRLSGIKYVYASAYEQCVGVFPGNETYEEEVAVKLALRLLASMPELMANLPKDHVARRILSRPETQVDDRDLRAFKNIVGSNSGLDATLTALLKMAGAHPAELGTIALTTWRHPSKPDVLLKCGLENMEKLTGSIKSDELQLDVQPEDNRERYFQTYLDQTPYTTSDATSPVPMDDAARLQMQQDLISWQQMLINVVQHEEDLPIQDDLVKQQAEWREQVLELEQWQRTNTKLYHEIGGLRYGRNELARTGLAGVA</sequence>